<evidence type="ECO:0000259" key="4">
    <source>
        <dbReference type="PROSITE" id="PS51186"/>
    </source>
</evidence>
<feature type="compositionally biased region" description="Basic and acidic residues" evidence="3">
    <location>
        <begin position="98"/>
        <end position="113"/>
    </location>
</feature>
<keyword evidence="6" id="KW-1185">Reference proteome</keyword>
<feature type="compositionally biased region" description="Basic and acidic residues" evidence="3">
    <location>
        <begin position="269"/>
        <end position="280"/>
    </location>
</feature>
<feature type="compositionally biased region" description="Acidic residues" evidence="3">
    <location>
        <begin position="85"/>
        <end position="97"/>
    </location>
</feature>
<keyword evidence="1 5" id="KW-0808">Transferase</keyword>
<feature type="domain" description="N-acetyltransferase" evidence="4">
    <location>
        <begin position="282"/>
        <end position="434"/>
    </location>
</feature>
<gene>
    <name evidence="5" type="ORF">C479_04247</name>
</gene>
<dbReference type="Gene3D" id="3.40.630.30">
    <property type="match status" value="1"/>
</dbReference>
<feature type="compositionally biased region" description="Low complexity" evidence="3">
    <location>
        <begin position="171"/>
        <end position="184"/>
    </location>
</feature>
<dbReference type="SUPFAM" id="SSF55729">
    <property type="entry name" value="Acyl-CoA N-acyltransferases (Nat)"/>
    <property type="match status" value="1"/>
</dbReference>
<dbReference type="Pfam" id="PF13508">
    <property type="entry name" value="Acetyltransf_7"/>
    <property type="match status" value="1"/>
</dbReference>
<dbReference type="PATRIC" id="fig|1227490.4.peg.855"/>
<evidence type="ECO:0000256" key="3">
    <source>
        <dbReference type="SAM" id="MobiDB-lite"/>
    </source>
</evidence>
<evidence type="ECO:0000313" key="6">
    <source>
        <dbReference type="Proteomes" id="UP000011560"/>
    </source>
</evidence>
<dbReference type="CDD" id="cd04301">
    <property type="entry name" value="NAT_SF"/>
    <property type="match status" value="1"/>
</dbReference>
<dbReference type="STRING" id="1227490.C479_04247"/>
<accession>M0BNW6</accession>
<sequence>MTWDLEELGDEAVTLRREDGLVLTAVREETPPDEEERASGAVTWRFTVDDGHGECLADHGWEIVDDEHLWEVLDGFTHRFRRDAADEENQTDEADEKQDERADDSQDDRTAGDRDEESDDTQGTDEPESATVDTESGAGGEDSDTPPDHTPSPTHAEEDGSVTTDRAIADGPAPAGQASQAGTGEATTGHDEGRPNAGAERDENRRGGSVSEDSHRDEATDTEDVTDRTHTEETTSDQADPTADEHEAPGDPARADPPAETGGDEDTEPTDRDETGVREASVRIRQARPDDADRLAAVYRSAYARNRELGFPAKAESVTPAMLGAWIDENGVIVATVEDTVVGGVRLEATAPDRVKVSRLGVHADWKAQGVGSKLLAAAEAAVDAGNADTIWLTTPPAHPFLPDFYRERGYERTDEYPLDERDYDEIVMEKRVGE</sequence>
<name>M0BNW6_9EURY</name>
<feature type="compositionally biased region" description="Basic and acidic residues" evidence="3">
    <location>
        <begin position="188"/>
        <end position="233"/>
    </location>
</feature>
<proteinExistence type="predicted"/>
<dbReference type="InterPro" id="IPR000182">
    <property type="entry name" value="GNAT_dom"/>
</dbReference>
<dbReference type="InterPro" id="IPR016181">
    <property type="entry name" value="Acyl_CoA_acyltransferase"/>
</dbReference>
<dbReference type="InterPro" id="IPR050832">
    <property type="entry name" value="Bact_Acetyltransf"/>
</dbReference>
<keyword evidence="2" id="KW-0012">Acyltransferase</keyword>
<comment type="caution">
    <text evidence="5">The sequence shown here is derived from an EMBL/GenBank/DDBJ whole genome shotgun (WGS) entry which is preliminary data.</text>
</comment>
<feature type="compositionally biased region" description="Acidic residues" evidence="3">
    <location>
        <begin position="114"/>
        <end position="128"/>
    </location>
</feature>
<organism evidence="5 6">
    <name type="scientific">Halovivax asiaticus JCM 14624</name>
    <dbReference type="NCBI Taxonomy" id="1227490"/>
    <lineage>
        <taxon>Archaea</taxon>
        <taxon>Methanobacteriati</taxon>
        <taxon>Methanobacteriota</taxon>
        <taxon>Stenosarchaea group</taxon>
        <taxon>Halobacteria</taxon>
        <taxon>Halobacteriales</taxon>
        <taxon>Natrialbaceae</taxon>
        <taxon>Halovivax</taxon>
    </lineage>
</organism>
<dbReference type="PANTHER" id="PTHR43877">
    <property type="entry name" value="AMINOALKYLPHOSPHONATE N-ACETYLTRANSFERASE-RELATED-RELATED"/>
    <property type="match status" value="1"/>
</dbReference>
<evidence type="ECO:0000256" key="1">
    <source>
        <dbReference type="ARBA" id="ARBA00022679"/>
    </source>
</evidence>
<evidence type="ECO:0000313" key="5">
    <source>
        <dbReference type="EMBL" id="ELZ12576.1"/>
    </source>
</evidence>
<dbReference type="OrthoDB" id="11597at2157"/>
<feature type="region of interest" description="Disordered" evidence="3">
    <location>
        <begin position="82"/>
        <end position="280"/>
    </location>
</feature>
<dbReference type="AlphaFoldDB" id="M0BNW6"/>
<protein>
    <submittedName>
        <fullName evidence="5">N-acetyltransferase GCN5</fullName>
    </submittedName>
</protein>
<evidence type="ECO:0000256" key="2">
    <source>
        <dbReference type="ARBA" id="ARBA00023315"/>
    </source>
</evidence>
<dbReference type="GO" id="GO:0016747">
    <property type="term" value="F:acyltransferase activity, transferring groups other than amino-acyl groups"/>
    <property type="evidence" value="ECO:0007669"/>
    <property type="project" value="InterPro"/>
</dbReference>
<dbReference type="Proteomes" id="UP000011560">
    <property type="component" value="Unassembled WGS sequence"/>
</dbReference>
<dbReference type="RefSeq" id="WP_007698332.1">
    <property type="nucleotide sequence ID" value="NZ_AOIQ01000008.1"/>
</dbReference>
<reference evidence="5 6" key="1">
    <citation type="journal article" date="2014" name="PLoS Genet.">
        <title>Phylogenetically driven sequencing of extremely halophilic archaea reveals strategies for static and dynamic osmo-response.</title>
        <authorList>
            <person name="Becker E.A."/>
            <person name="Seitzer P.M."/>
            <person name="Tritt A."/>
            <person name="Larsen D."/>
            <person name="Krusor M."/>
            <person name="Yao A.I."/>
            <person name="Wu D."/>
            <person name="Madern D."/>
            <person name="Eisen J.A."/>
            <person name="Darling A.E."/>
            <person name="Facciotti M.T."/>
        </authorList>
    </citation>
    <scope>NUCLEOTIDE SEQUENCE [LARGE SCALE GENOMIC DNA]</scope>
    <source>
        <strain evidence="5 6">JCM 14624</strain>
    </source>
</reference>
<dbReference type="PROSITE" id="PS51186">
    <property type="entry name" value="GNAT"/>
    <property type="match status" value="1"/>
</dbReference>
<feature type="compositionally biased region" description="Low complexity" evidence="3">
    <location>
        <begin position="250"/>
        <end position="261"/>
    </location>
</feature>
<dbReference type="EMBL" id="AOIQ01000008">
    <property type="protein sequence ID" value="ELZ12576.1"/>
    <property type="molecule type" value="Genomic_DNA"/>
</dbReference>